<dbReference type="Gene3D" id="3.40.47.10">
    <property type="match status" value="1"/>
</dbReference>
<comment type="caution">
    <text evidence="3">The sequence shown here is derived from an EMBL/GenBank/DDBJ whole genome shotgun (WGS) entry which is preliminary data.</text>
</comment>
<sequence length="389" mass="40369">MTSRAAYVVGAFEHPARSLPGRSVASVHAEVAHGALRDAGLNFSDVDAYFCAGDAPGFGAISMAEYLGIRPRYTDSTETGGSAPIAHLGHAAAAIADGRCDVALVTLAGLPRQSTSRTFRLEYPEGLEAPEDEFEQPFGATTPALYALAARRHMYEYGTTSADLAAVKVAASRHAAVNPNARLRNEVTVEEVLESAMIADPLHKLDCCVVTDGGGAVVVVAEEIARSLPRTAVRVLGYGEASPHGSGGDVPLTSVGAQLSGPRAFERAGVRPADIKYASIYDSYTITVLLTLEGLGFCEPGQAGRFVREGALVAPYGRLPVNTDGGGLSNNHPANRGGITKIIEAVRQIRGEANPEVQIPNCDLAVAHGTGGWLTTRAGAATVVLGGVG</sequence>
<dbReference type="PANTHER" id="PTHR42870">
    <property type="entry name" value="ACETYL-COA C-ACETYLTRANSFERASE"/>
    <property type="match status" value="1"/>
</dbReference>
<dbReference type="EMBL" id="JABJRC010000001">
    <property type="protein sequence ID" value="NOL39672.1"/>
    <property type="molecule type" value="Genomic_DNA"/>
</dbReference>
<accession>A0A7Y4KX81</accession>
<keyword evidence="2" id="KW-0808">Transferase</keyword>
<dbReference type="AlphaFoldDB" id="A0A7Y4KX81"/>
<gene>
    <name evidence="2" type="ORF">HNR71_003369</name>
    <name evidence="3" type="ORF">HPO96_05375</name>
</gene>
<protein>
    <submittedName>
        <fullName evidence="2">Acetyl-CoA C-acetyltransferase</fullName>
        <ecNumber evidence="2">2.3.1.9</ecNumber>
    </submittedName>
    <submittedName>
        <fullName evidence="3">Thiolase domain-containing protein</fullName>
    </submittedName>
</protein>
<feature type="domain" description="Thiolase C-terminal" evidence="1">
    <location>
        <begin position="252"/>
        <end position="378"/>
    </location>
</feature>
<evidence type="ECO:0000313" key="5">
    <source>
        <dbReference type="Proteomes" id="UP000553957"/>
    </source>
</evidence>
<dbReference type="InterPro" id="IPR055140">
    <property type="entry name" value="Thiolase_C_2"/>
</dbReference>
<dbReference type="Proteomes" id="UP000553957">
    <property type="component" value="Unassembled WGS sequence"/>
</dbReference>
<evidence type="ECO:0000259" key="1">
    <source>
        <dbReference type="Pfam" id="PF22691"/>
    </source>
</evidence>
<organism evidence="3 4">
    <name type="scientific">Kribbella sandramycini</name>
    <dbReference type="NCBI Taxonomy" id="60450"/>
    <lineage>
        <taxon>Bacteria</taxon>
        <taxon>Bacillati</taxon>
        <taxon>Actinomycetota</taxon>
        <taxon>Actinomycetes</taxon>
        <taxon>Propionibacteriales</taxon>
        <taxon>Kribbellaceae</taxon>
        <taxon>Kribbella</taxon>
    </lineage>
</organism>
<evidence type="ECO:0000313" key="4">
    <source>
        <dbReference type="Proteomes" id="UP000534306"/>
    </source>
</evidence>
<evidence type="ECO:0000313" key="3">
    <source>
        <dbReference type="EMBL" id="NOL39672.1"/>
    </source>
</evidence>
<keyword evidence="4" id="KW-1185">Reference proteome</keyword>
<keyword evidence="2" id="KW-0012">Acyltransferase</keyword>
<dbReference type="SUPFAM" id="SSF53901">
    <property type="entry name" value="Thiolase-like"/>
    <property type="match status" value="2"/>
</dbReference>
<dbReference type="Proteomes" id="UP000534306">
    <property type="component" value="Unassembled WGS sequence"/>
</dbReference>
<dbReference type="InterPro" id="IPR016039">
    <property type="entry name" value="Thiolase-like"/>
</dbReference>
<dbReference type="CDD" id="cd00829">
    <property type="entry name" value="SCP-x_thiolase"/>
    <property type="match status" value="1"/>
</dbReference>
<reference evidence="2 5" key="2">
    <citation type="submission" date="2020-08" db="EMBL/GenBank/DDBJ databases">
        <title>Sequencing the genomes of 1000 actinobacteria strains.</title>
        <authorList>
            <person name="Klenk H.-P."/>
        </authorList>
    </citation>
    <scope>NUCLEOTIDE SEQUENCE [LARGE SCALE GENOMIC DNA]</scope>
    <source>
        <strain evidence="2 5">DSM 15626</strain>
    </source>
</reference>
<dbReference type="NCBIfam" id="NF006010">
    <property type="entry name" value="PRK08142.1"/>
    <property type="match status" value="1"/>
</dbReference>
<dbReference type="GO" id="GO:0003985">
    <property type="term" value="F:acetyl-CoA C-acetyltransferase activity"/>
    <property type="evidence" value="ECO:0007669"/>
    <property type="project" value="UniProtKB-EC"/>
</dbReference>
<dbReference type="PIRSF" id="PIRSF000429">
    <property type="entry name" value="Ac-CoA_Ac_transf"/>
    <property type="match status" value="1"/>
</dbReference>
<name>A0A7Y4KX81_9ACTN</name>
<dbReference type="EC" id="2.3.1.9" evidence="2"/>
<dbReference type="EMBL" id="JACHKF010000001">
    <property type="protein sequence ID" value="MBB6567732.1"/>
    <property type="molecule type" value="Genomic_DNA"/>
</dbReference>
<dbReference type="InterPro" id="IPR002155">
    <property type="entry name" value="Thiolase"/>
</dbReference>
<dbReference type="RefSeq" id="WP_171671479.1">
    <property type="nucleotide sequence ID" value="NZ_BAAAGT010000003.1"/>
</dbReference>
<dbReference type="Pfam" id="PF22691">
    <property type="entry name" value="Thiolase_C_1"/>
    <property type="match status" value="1"/>
</dbReference>
<reference evidence="3 4" key="1">
    <citation type="submission" date="2020-05" db="EMBL/GenBank/DDBJ databases">
        <title>Genome sequence of Kribbella sandramycini ATCC 39419.</title>
        <authorList>
            <person name="Maclea K.S."/>
            <person name="Fair J.L."/>
        </authorList>
    </citation>
    <scope>NUCLEOTIDE SEQUENCE [LARGE SCALE GENOMIC DNA]</scope>
    <source>
        <strain evidence="3 4">ATCC 39419</strain>
    </source>
</reference>
<evidence type="ECO:0000313" key="2">
    <source>
        <dbReference type="EMBL" id="MBB6567732.1"/>
    </source>
</evidence>
<proteinExistence type="predicted"/>
<dbReference type="PANTHER" id="PTHR42870:SF1">
    <property type="entry name" value="NON-SPECIFIC LIPID-TRANSFER PROTEIN-LIKE 2"/>
    <property type="match status" value="1"/>
</dbReference>